<dbReference type="Pfam" id="PF05239">
    <property type="entry name" value="PRC"/>
    <property type="match status" value="1"/>
</dbReference>
<evidence type="ECO:0000256" key="6">
    <source>
        <dbReference type="SAM" id="MobiDB-lite"/>
    </source>
</evidence>
<evidence type="ECO:0000259" key="7">
    <source>
        <dbReference type="Pfam" id="PF01782"/>
    </source>
</evidence>
<name>A0ABN6PX72_9BURK</name>
<comment type="subcellular location">
    <subcellularLocation>
        <location evidence="5">Cytoplasm</location>
    </subcellularLocation>
</comment>
<dbReference type="Gene3D" id="2.30.30.240">
    <property type="entry name" value="PRC-barrel domain"/>
    <property type="match status" value="1"/>
</dbReference>
<evidence type="ECO:0000256" key="1">
    <source>
        <dbReference type="ARBA" id="ARBA00022490"/>
    </source>
</evidence>
<dbReference type="Gene3D" id="2.40.30.60">
    <property type="entry name" value="RimM"/>
    <property type="match status" value="1"/>
</dbReference>
<evidence type="ECO:0000256" key="2">
    <source>
        <dbReference type="ARBA" id="ARBA00022517"/>
    </source>
</evidence>
<comment type="subunit">
    <text evidence="5">Binds ribosomal protein uS19.</text>
</comment>
<protein>
    <recommendedName>
        <fullName evidence="5">Ribosome maturation factor RimM</fullName>
    </recommendedName>
</protein>
<dbReference type="InterPro" id="IPR036976">
    <property type="entry name" value="RimM_N_sf"/>
</dbReference>
<dbReference type="SUPFAM" id="SSF50447">
    <property type="entry name" value="Translation proteins"/>
    <property type="match status" value="1"/>
</dbReference>
<reference evidence="9" key="1">
    <citation type="submission" date="2022-04" db="EMBL/GenBank/DDBJ databases">
        <title>Whole genome sequence of Sphaerotilus sp. FB-5.</title>
        <authorList>
            <person name="Takeda M."/>
            <person name="Narihara S."/>
            <person name="Akimoto M."/>
            <person name="Akimoto R."/>
            <person name="Nishiyashiki S."/>
            <person name="Murakami T."/>
        </authorList>
    </citation>
    <scope>NUCLEOTIDE SEQUENCE</scope>
    <source>
        <strain evidence="9">FB-5</strain>
    </source>
</reference>
<keyword evidence="4 5" id="KW-0143">Chaperone</keyword>
<comment type="domain">
    <text evidence="5">The PRC barrel domain binds ribosomal protein uS19.</text>
</comment>
<dbReference type="SUPFAM" id="SSF50346">
    <property type="entry name" value="PRC-barrel domain"/>
    <property type="match status" value="1"/>
</dbReference>
<feature type="domain" description="PRC-barrel" evidence="8">
    <location>
        <begin position="115"/>
        <end position="159"/>
    </location>
</feature>
<evidence type="ECO:0000313" key="9">
    <source>
        <dbReference type="EMBL" id="BDI07766.1"/>
    </source>
</evidence>
<proteinExistence type="inferred from homology"/>
<keyword evidence="1 5" id="KW-0963">Cytoplasm</keyword>
<dbReference type="RefSeq" id="WP_251970930.1">
    <property type="nucleotide sequence ID" value="NZ_AP025730.1"/>
</dbReference>
<keyword evidence="3 5" id="KW-0698">rRNA processing</keyword>
<feature type="compositionally biased region" description="Low complexity" evidence="6">
    <location>
        <begin position="160"/>
        <end position="185"/>
    </location>
</feature>
<keyword evidence="2 5" id="KW-0690">Ribosome biogenesis</keyword>
<feature type="domain" description="RimM N-terminal" evidence="7">
    <location>
        <begin position="17"/>
        <end position="107"/>
    </location>
</feature>
<comment type="function">
    <text evidence="5">An accessory protein needed during the final step in the assembly of 30S ribosomal subunit, possibly for assembly of the head region. Essential for efficient processing of 16S rRNA. May be needed both before and after RbfA during the maturation of 16S rRNA. It has affinity for free ribosomal 30S subunits but not for 70S ribosomes.</text>
</comment>
<evidence type="ECO:0000256" key="4">
    <source>
        <dbReference type="ARBA" id="ARBA00023186"/>
    </source>
</evidence>
<dbReference type="Pfam" id="PF01782">
    <property type="entry name" value="RimM"/>
    <property type="match status" value="1"/>
</dbReference>
<dbReference type="NCBIfam" id="TIGR02273">
    <property type="entry name" value="16S_RimM"/>
    <property type="match status" value="1"/>
</dbReference>
<feature type="region of interest" description="Disordered" evidence="6">
    <location>
        <begin position="154"/>
        <end position="195"/>
    </location>
</feature>
<dbReference type="InterPro" id="IPR009000">
    <property type="entry name" value="Transl_B-barrel_sf"/>
</dbReference>
<dbReference type="PANTHER" id="PTHR33692:SF1">
    <property type="entry name" value="RIBOSOME MATURATION FACTOR RIMM"/>
    <property type="match status" value="1"/>
</dbReference>
<sequence length="227" mass="24782">MTTHDDDLPWPDDAVEVARIADAWGVKGWVRVEPYARDPKALLSSRRWFLQPPAGRSRPAGAPTLPGVLRITLVKEHGDGVIASAQEIPDRNTAEALRGARVFVSRASFPTAAQDEYYWVDLIGLEVVNRAGVLLGTVADLLDTGAHSVLRVQLPEGERAATSSSPEPEAAPETPPDEAAPAAPARRSRRKVPEAEPAERLIPFVAAYIDEVKLAERRILVDWEADY</sequence>
<organism evidence="9 10">
    <name type="scientific">Sphaerotilus microaerophilus</name>
    <dbReference type="NCBI Taxonomy" id="2914710"/>
    <lineage>
        <taxon>Bacteria</taxon>
        <taxon>Pseudomonadati</taxon>
        <taxon>Pseudomonadota</taxon>
        <taxon>Betaproteobacteria</taxon>
        <taxon>Burkholderiales</taxon>
        <taxon>Sphaerotilaceae</taxon>
        <taxon>Sphaerotilus</taxon>
    </lineage>
</organism>
<dbReference type="InterPro" id="IPR011961">
    <property type="entry name" value="RimM"/>
</dbReference>
<dbReference type="PANTHER" id="PTHR33692">
    <property type="entry name" value="RIBOSOME MATURATION FACTOR RIMM"/>
    <property type="match status" value="1"/>
</dbReference>
<keyword evidence="10" id="KW-1185">Reference proteome</keyword>
<evidence type="ECO:0000259" key="8">
    <source>
        <dbReference type="Pfam" id="PF05239"/>
    </source>
</evidence>
<dbReference type="Proteomes" id="UP001057498">
    <property type="component" value="Chromosome"/>
</dbReference>
<dbReference type="InterPro" id="IPR002676">
    <property type="entry name" value="RimM_N"/>
</dbReference>
<comment type="similarity">
    <text evidence="5">Belongs to the RimM family.</text>
</comment>
<evidence type="ECO:0000256" key="3">
    <source>
        <dbReference type="ARBA" id="ARBA00022552"/>
    </source>
</evidence>
<accession>A0ABN6PX72</accession>
<dbReference type="HAMAP" id="MF_00014">
    <property type="entry name" value="Ribosome_mat_RimM"/>
    <property type="match status" value="1"/>
</dbReference>
<dbReference type="InterPro" id="IPR027275">
    <property type="entry name" value="PRC-brl_dom"/>
</dbReference>
<dbReference type="InterPro" id="IPR011033">
    <property type="entry name" value="PRC_barrel-like_sf"/>
</dbReference>
<gene>
    <name evidence="5 9" type="primary">rimM</name>
    <name evidence="9" type="ORF">CATMQ487_47360</name>
</gene>
<dbReference type="EMBL" id="AP025730">
    <property type="protein sequence ID" value="BDI07766.1"/>
    <property type="molecule type" value="Genomic_DNA"/>
</dbReference>
<evidence type="ECO:0000256" key="5">
    <source>
        <dbReference type="HAMAP-Rule" id="MF_00014"/>
    </source>
</evidence>
<evidence type="ECO:0000313" key="10">
    <source>
        <dbReference type="Proteomes" id="UP001057498"/>
    </source>
</evidence>